<evidence type="ECO:0000313" key="2">
    <source>
        <dbReference type="EMBL" id="EPE07750.1"/>
    </source>
</evidence>
<accession>S3D380</accession>
<organism evidence="2 3">
    <name type="scientific">Ophiostoma piceae (strain UAMH 11346)</name>
    <name type="common">Sap stain fungus</name>
    <dbReference type="NCBI Taxonomy" id="1262450"/>
    <lineage>
        <taxon>Eukaryota</taxon>
        <taxon>Fungi</taxon>
        <taxon>Dikarya</taxon>
        <taxon>Ascomycota</taxon>
        <taxon>Pezizomycotina</taxon>
        <taxon>Sordariomycetes</taxon>
        <taxon>Sordariomycetidae</taxon>
        <taxon>Ophiostomatales</taxon>
        <taxon>Ophiostomataceae</taxon>
        <taxon>Ophiostoma</taxon>
    </lineage>
</organism>
<proteinExistence type="predicted"/>
<dbReference type="OrthoDB" id="4812032at2759"/>
<reference evidence="2 3" key="1">
    <citation type="journal article" date="2013" name="BMC Genomics">
        <title>The genome and transcriptome of the pine saprophyte Ophiostoma piceae, and a comparison with the bark beetle-associated pine pathogen Grosmannia clavigera.</title>
        <authorList>
            <person name="Haridas S."/>
            <person name="Wang Y."/>
            <person name="Lim L."/>
            <person name="Massoumi Alamouti S."/>
            <person name="Jackman S."/>
            <person name="Docking R."/>
            <person name="Robertson G."/>
            <person name="Birol I."/>
            <person name="Bohlmann J."/>
            <person name="Breuil C."/>
        </authorList>
    </citation>
    <scope>NUCLEOTIDE SEQUENCE [LARGE SCALE GENOMIC DNA]</scope>
    <source>
        <strain evidence="2 3">UAMH 11346</strain>
    </source>
</reference>
<dbReference type="EMBL" id="KE148150">
    <property type="protein sequence ID" value="EPE07750.1"/>
    <property type="molecule type" value="Genomic_DNA"/>
</dbReference>
<feature type="region of interest" description="Disordered" evidence="1">
    <location>
        <begin position="119"/>
        <end position="138"/>
    </location>
</feature>
<evidence type="ECO:0000256" key="1">
    <source>
        <dbReference type="SAM" id="MobiDB-lite"/>
    </source>
</evidence>
<dbReference type="AlphaFoldDB" id="S3D380"/>
<gene>
    <name evidence="2" type="ORF">F503_00472</name>
</gene>
<name>S3D380_OPHP1</name>
<dbReference type="VEuPathDB" id="FungiDB:F503_00472"/>
<evidence type="ECO:0000313" key="3">
    <source>
        <dbReference type="Proteomes" id="UP000016923"/>
    </source>
</evidence>
<keyword evidence="3" id="KW-1185">Reference proteome</keyword>
<sequence>MLGGAWAGAAAGEPLPPVPESADDLETTARKLEALAKVEDEDVNAENASWLASEMTYALLLVIVVAKANAAHRDLAGSQAELSALEMDEVQTAHKVVALAMDSVNQIYERLNVLSRSTNSSKGVSQAREHAIKSKMAS</sequence>
<dbReference type="Proteomes" id="UP000016923">
    <property type="component" value="Unassembled WGS sequence"/>
</dbReference>
<dbReference type="OMA" id="WLASEMT"/>
<dbReference type="HOGENOM" id="CLU_1855858_0_0_1"/>
<feature type="region of interest" description="Disordered" evidence="1">
    <location>
        <begin position="1"/>
        <end position="24"/>
    </location>
</feature>
<protein>
    <submittedName>
        <fullName evidence="2">Uncharacterized protein</fullName>
    </submittedName>
</protein>